<evidence type="ECO:0000259" key="1">
    <source>
        <dbReference type="Pfam" id="PF06276"/>
    </source>
</evidence>
<evidence type="ECO:0000313" key="3">
    <source>
        <dbReference type="Proteomes" id="UP001229346"/>
    </source>
</evidence>
<dbReference type="EMBL" id="JAUSSU010000013">
    <property type="protein sequence ID" value="MDQ0115885.1"/>
    <property type="molecule type" value="Genomic_DNA"/>
</dbReference>
<feature type="domain" description="Aerobactin siderophore biosynthesis IucA/IucC-like C-terminal" evidence="1">
    <location>
        <begin position="67"/>
        <end position="214"/>
    </location>
</feature>
<comment type="caution">
    <text evidence="2">The sequence shown here is derived from an EMBL/GenBank/DDBJ whole genome shotgun (WGS) entry which is preliminary data.</text>
</comment>
<dbReference type="InterPro" id="IPR022770">
    <property type="entry name" value="IucA/IucC-like_C"/>
</dbReference>
<dbReference type="Pfam" id="PF06276">
    <property type="entry name" value="FhuF"/>
    <property type="match status" value="1"/>
</dbReference>
<protein>
    <submittedName>
        <fullName evidence="2">Ferric iron reductase protein FhuF</fullName>
    </submittedName>
</protein>
<dbReference type="Proteomes" id="UP001229346">
    <property type="component" value="Unassembled WGS sequence"/>
</dbReference>
<dbReference type="RefSeq" id="WP_307207880.1">
    <property type="nucleotide sequence ID" value="NZ_JAUSSU010000013.1"/>
</dbReference>
<gene>
    <name evidence="2" type="ORF">J2T15_005353</name>
</gene>
<accession>A0ABT9UB01</accession>
<reference evidence="2 3" key="1">
    <citation type="submission" date="2023-07" db="EMBL/GenBank/DDBJ databases">
        <title>Sorghum-associated microbial communities from plants grown in Nebraska, USA.</title>
        <authorList>
            <person name="Schachtman D."/>
        </authorList>
    </citation>
    <scope>NUCLEOTIDE SEQUENCE [LARGE SCALE GENOMIC DNA]</scope>
    <source>
        <strain evidence="2 3">CC482</strain>
    </source>
</reference>
<name>A0ABT9UB01_PAEHA</name>
<evidence type="ECO:0000313" key="2">
    <source>
        <dbReference type="EMBL" id="MDQ0115885.1"/>
    </source>
</evidence>
<sequence length="259" mass="29520">MPTALQSSFTQEELEPLTAHFRLTSESSVDKNHSIAPVRLLDEQECTGYIDRVSGLFGATERSVGGSLFAKRYSYLTVTPVLYAMTMYGKGLDAALENCSVESMLRDDGVWLPKLRLTDWSVSEASENGRREWRDNILRSLFAGNIARLWRSLSKANRISSATLWENTAVNVFWLYEKGINETADPKRQARIREDYDYLLSAPGDLFGEKSNPLIKFDSPKVKLPAYEQPLRIRKTCCLYYRTDGERSYCSICPKEKQN</sequence>
<organism evidence="2 3">
    <name type="scientific">Paenibacillus harenae</name>
    <dbReference type="NCBI Taxonomy" id="306543"/>
    <lineage>
        <taxon>Bacteria</taxon>
        <taxon>Bacillati</taxon>
        <taxon>Bacillota</taxon>
        <taxon>Bacilli</taxon>
        <taxon>Bacillales</taxon>
        <taxon>Paenibacillaceae</taxon>
        <taxon>Paenibacillus</taxon>
    </lineage>
</organism>
<keyword evidence="3" id="KW-1185">Reference proteome</keyword>
<proteinExistence type="predicted"/>